<dbReference type="InterPro" id="IPR004328">
    <property type="entry name" value="BRO1_dom"/>
</dbReference>
<feature type="transmembrane region" description="Helical" evidence="2">
    <location>
        <begin position="518"/>
        <end position="536"/>
    </location>
</feature>
<dbReference type="SMART" id="SM01041">
    <property type="entry name" value="BRO1"/>
    <property type="match status" value="1"/>
</dbReference>
<accession>A0A915HW28</accession>
<dbReference type="PANTHER" id="PTHR23032">
    <property type="entry name" value="BRO1 DOMAIN-CONTAINING PROTEIN BROX"/>
    <property type="match status" value="1"/>
</dbReference>
<comment type="similarity">
    <text evidence="1">Belongs to the BROX family.</text>
</comment>
<dbReference type="InterPro" id="IPR038499">
    <property type="entry name" value="BRO1_sf"/>
</dbReference>
<dbReference type="Gene3D" id="1.25.40.280">
    <property type="entry name" value="alix/aip1 like domains"/>
    <property type="match status" value="1"/>
</dbReference>
<dbReference type="PANTHER" id="PTHR23032:SF13">
    <property type="entry name" value="BRO1 DOMAIN-CONTAINING PROTEIN BROX"/>
    <property type="match status" value="1"/>
</dbReference>
<dbReference type="AlphaFoldDB" id="A0A915HW28"/>
<evidence type="ECO:0000256" key="1">
    <source>
        <dbReference type="ARBA" id="ARBA00008901"/>
    </source>
</evidence>
<feature type="transmembrane region" description="Helical" evidence="2">
    <location>
        <begin position="477"/>
        <end position="498"/>
    </location>
</feature>
<keyword evidence="2" id="KW-1133">Transmembrane helix</keyword>
<dbReference type="InterPro" id="IPR038898">
    <property type="entry name" value="BROX"/>
</dbReference>
<sequence>MSILLYLNEQIAKKFSGGHFIVDYNPAMARWFHRNPIKATETVAFDLKKALQSSEATKLCNDLRVCRLNLLEYMRDANNDNTTVEETYNKYLSLICGFCHACDNPGDDSKLRALVNFRWTQSMQGNTPLELSDAYFDVLNMSINMALWLMKHAAKLAGKDEVSENEAKSIHKCLRKAAGLFSMVQTEKARLSDELTVAVCRGSDFDAQILNAYIMQCTAEAQEVTVARAIELNHNPSIISSLSYETSKLFKQADEALSSQDATIFDKWRKYLNLKSQFYLGYAYCYLAKGLLADDKCGEAIRSGKEGQKYIEIAERLCGEYAKCRGIGGGGAKPESHLFFRQLKSKLKLVLEQCERENSMIYHQKIADELPQLELKSTFGLVKPEDFQWPTPDQQWSAKNAFKISKSKLPDFGSLFNFLCGVVLGLLLLVSSAIFTTITCNLLIEGAHLCKKSSYEHYAAQLFGNQGKITVEIFMILYTKATLIAFFIVIGDLGQNIFAPLVLPSSSGDDGELLSNDYATFRIIFTTIGFFGYASFYSESPLPVELILGLSGSLIGSTICFILPALLYLKAIYVYDKKSKDHSRWKRRIAQIRATLAPNK</sequence>
<keyword evidence="2" id="KW-0812">Transmembrane</keyword>
<organism evidence="4 5">
    <name type="scientific">Romanomermis culicivorax</name>
    <name type="common">Nematode worm</name>
    <dbReference type="NCBI Taxonomy" id="13658"/>
    <lineage>
        <taxon>Eukaryota</taxon>
        <taxon>Metazoa</taxon>
        <taxon>Ecdysozoa</taxon>
        <taxon>Nematoda</taxon>
        <taxon>Enoplea</taxon>
        <taxon>Dorylaimia</taxon>
        <taxon>Mermithida</taxon>
        <taxon>Mermithoidea</taxon>
        <taxon>Mermithidae</taxon>
        <taxon>Romanomermis</taxon>
    </lineage>
</organism>
<reference evidence="5" key="1">
    <citation type="submission" date="2022-11" db="UniProtKB">
        <authorList>
            <consortium name="WormBaseParasite"/>
        </authorList>
    </citation>
    <scope>IDENTIFICATION</scope>
</reference>
<proteinExistence type="inferred from homology"/>
<feature type="transmembrane region" description="Helical" evidence="2">
    <location>
        <begin position="415"/>
        <end position="444"/>
    </location>
</feature>
<name>A0A915HW28_ROMCU</name>
<dbReference type="PROSITE" id="PS51180">
    <property type="entry name" value="BRO1"/>
    <property type="match status" value="1"/>
</dbReference>
<dbReference type="WBParaSite" id="nRc.2.0.1.t05995-RA">
    <property type="protein sequence ID" value="nRc.2.0.1.t05995-RA"/>
    <property type="gene ID" value="nRc.2.0.1.g05995"/>
</dbReference>
<keyword evidence="4" id="KW-1185">Reference proteome</keyword>
<evidence type="ECO:0000313" key="4">
    <source>
        <dbReference type="Proteomes" id="UP000887565"/>
    </source>
</evidence>
<feature type="transmembrane region" description="Helical" evidence="2">
    <location>
        <begin position="548"/>
        <end position="569"/>
    </location>
</feature>
<dbReference type="Pfam" id="PF03097">
    <property type="entry name" value="BRO1"/>
    <property type="match status" value="1"/>
</dbReference>
<evidence type="ECO:0000259" key="3">
    <source>
        <dbReference type="PROSITE" id="PS51180"/>
    </source>
</evidence>
<keyword evidence="2" id="KW-0472">Membrane</keyword>
<protein>
    <submittedName>
        <fullName evidence="5">BRO1 domain-containing protein</fullName>
    </submittedName>
</protein>
<dbReference type="Proteomes" id="UP000887565">
    <property type="component" value="Unplaced"/>
</dbReference>
<feature type="domain" description="BRO1" evidence="3">
    <location>
        <begin position="26"/>
        <end position="505"/>
    </location>
</feature>
<evidence type="ECO:0000256" key="2">
    <source>
        <dbReference type="SAM" id="Phobius"/>
    </source>
</evidence>
<evidence type="ECO:0000313" key="5">
    <source>
        <dbReference type="WBParaSite" id="nRc.2.0.1.t05995-RA"/>
    </source>
</evidence>